<name>A0A931AQV3_9FIRM</name>
<dbReference type="GO" id="GO:0006508">
    <property type="term" value="P:proteolysis"/>
    <property type="evidence" value="ECO:0007669"/>
    <property type="project" value="InterPro"/>
</dbReference>
<dbReference type="InterPro" id="IPR007484">
    <property type="entry name" value="Peptidase_M28"/>
</dbReference>
<comment type="caution">
    <text evidence="2">The sequence shown here is derived from an EMBL/GenBank/DDBJ whole genome shotgun (WGS) entry which is preliminary data.</text>
</comment>
<evidence type="ECO:0000313" key="3">
    <source>
        <dbReference type="Proteomes" id="UP000621436"/>
    </source>
</evidence>
<dbReference type="Gene3D" id="3.50.30.30">
    <property type="match status" value="1"/>
</dbReference>
<sequence>MKKNQLKKEINEILNHITVNIGERPTGSKSNRKVETYARTYFEKNDYIVESQEFQCIDWINNGAELIFNGEKLTAKPSYYTTGCDLEADFVGLRTVEELEDSDLQNKIAVLTGELTQEQLMPKSFPFYNPESHQKIIRLLEEKRPLAVITAVDNDTSVFEDGDFDIPTAYISKETGQKLLDGQGKISLKIDASRQESKGSNLIARINPDAEKKLVITAHLDTKYGTPGALDNGTGIAILMLLSSLIKPEAIDYCLELLLLNGEDYYSIPGQLKYMEENIVDDESIFLVINCDGVGLKDSKTAISFMELDESRQELIAPYLADQPEIELIEPWEMGDHMLFVMHGIPAITFTSKEILNLIDEIAHTEKDAIDIIDYQRVLEVIELITDLVLNIGEELS</sequence>
<feature type="domain" description="Peptidase M28" evidence="1">
    <location>
        <begin position="201"/>
        <end position="387"/>
    </location>
</feature>
<keyword evidence="3" id="KW-1185">Reference proteome</keyword>
<dbReference type="InterPro" id="IPR045175">
    <property type="entry name" value="M28_fam"/>
</dbReference>
<dbReference type="PANTHER" id="PTHR12147:SF26">
    <property type="entry name" value="PEPTIDASE M28 DOMAIN-CONTAINING PROTEIN"/>
    <property type="match status" value="1"/>
</dbReference>
<evidence type="ECO:0000259" key="1">
    <source>
        <dbReference type="Pfam" id="PF04389"/>
    </source>
</evidence>
<reference evidence="2" key="1">
    <citation type="submission" date="2020-11" db="EMBL/GenBank/DDBJ databases">
        <title>Halonatronomonas betainensis gen. nov., sp. nov. a novel haloalkaliphilic representative of the family Halanaerobiacae capable of betaine degradation.</title>
        <authorList>
            <person name="Boltyanskaya Y."/>
            <person name="Kevbrin V."/>
            <person name="Detkova E."/>
            <person name="Grouzdev D.S."/>
            <person name="Koziaeva V."/>
            <person name="Zhilina T."/>
        </authorList>
    </citation>
    <scope>NUCLEOTIDE SEQUENCE</scope>
    <source>
        <strain evidence="2">Z-7014</strain>
    </source>
</reference>
<dbReference type="PANTHER" id="PTHR12147">
    <property type="entry name" value="METALLOPEPTIDASE M28 FAMILY MEMBER"/>
    <property type="match status" value="1"/>
</dbReference>
<dbReference type="Gene3D" id="3.40.630.10">
    <property type="entry name" value="Zn peptidases"/>
    <property type="match status" value="1"/>
</dbReference>
<dbReference type="GO" id="GO:0008235">
    <property type="term" value="F:metalloexopeptidase activity"/>
    <property type="evidence" value="ECO:0007669"/>
    <property type="project" value="InterPro"/>
</dbReference>
<proteinExistence type="predicted"/>
<dbReference type="AlphaFoldDB" id="A0A931AQV3"/>
<evidence type="ECO:0000313" key="2">
    <source>
        <dbReference type="EMBL" id="MBF8436146.1"/>
    </source>
</evidence>
<dbReference type="SUPFAM" id="SSF53187">
    <property type="entry name" value="Zn-dependent exopeptidases"/>
    <property type="match status" value="1"/>
</dbReference>
<dbReference type="Pfam" id="PF04389">
    <property type="entry name" value="Peptidase_M28"/>
    <property type="match status" value="1"/>
</dbReference>
<dbReference type="RefSeq" id="WP_270452929.1">
    <property type="nucleotide sequence ID" value="NZ_JADPIE010000002.1"/>
</dbReference>
<accession>A0A931AQV3</accession>
<dbReference type="Proteomes" id="UP000621436">
    <property type="component" value="Unassembled WGS sequence"/>
</dbReference>
<organism evidence="2 3">
    <name type="scientific">Halonatronomonas betaini</name>
    <dbReference type="NCBI Taxonomy" id="2778430"/>
    <lineage>
        <taxon>Bacteria</taxon>
        <taxon>Bacillati</taxon>
        <taxon>Bacillota</taxon>
        <taxon>Clostridia</taxon>
        <taxon>Halanaerobiales</taxon>
        <taxon>Halarsenatibacteraceae</taxon>
        <taxon>Halonatronomonas</taxon>
    </lineage>
</organism>
<dbReference type="EMBL" id="JADPIE010000002">
    <property type="protein sequence ID" value="MBF8436146.1"/>
    <property type="molecule type" value="Genomic_DNA"/>
</dbReference>
<protein>
    <submittedName>
        <fullName evidence="2">M28 family peptidase</fullName>
    </submittedName>
</protein>
<gene>
    <name evidence="2" type="ORF">I0Q91_03565</name>
</gene>